<gene>
    <name evidence="4" type="primary">nac</name>
    <name evidence="7" type="ORF">C7391_0883</name>
</gene>
<dbReference type="RefSeq" id="WP_133517341.1">
    <property type="nucleotide sequence ID" value="NZ_JAHDUW010000002.1"/>
</dbReference>
<keyword evidence="2 4" id="KW-0694">RNA-binding</keyword>
<name>A0A484F5M5_9EURY</name>
<proteinExistence type="inferred from homology"/>
<dbReference type="EMBL" id="SNYS01000007">
    <property type="protein sequence ID" value="TDQ69549.1"/>
    <property type="molecule type" value="Genomic_DNA"/>
</dbReference>
<reference evidence="7 8" key="1">
    <citation type="submission" date="2019-03" db="EMBL/GenBank/DDBJ databases">
        <title>Genomic Encyclopedia of Type Strains, Phase IV (KMG-IV): sequencing the most valuable type-strain genomes for metagenomic binning, comparative biology and taxonomic classification.</title>
        <authorList>
            <person name="Goeker M."/>
        </authorList>
    </citation>
    <scope>NUCLEOTIDE SEQUENCE [LARGE SCALE GENOMIC DNA]</scope>
    <source>
        <strain evidence="7 8">DSM 13328</strain>
    </source>
</reference>
<dbReference type="InterPro" id="IPR038187">
    <property type="entry name" value="NAC_A/B_dom_sf"/>
</dbReference>
<evidence type="ECO:0000313" key="8">
    <source>
        <dbReference type="Proteomes" id="UP000294855"/>
    </source>
</evidence>
<organism evidence="7 8">
    <name type="scientific">Methanimicrococcus blatticola</name>
    <dbReference type="NCBI Taxonomy" id="91560"/>
    <lineage>
        <taxon>Archaea</taxon>
        <taxon>Methanobacteriati</taxon>
        <taxon>Methanobacteriota</taxon>
        <taxon>Stenosarchaea group</taxon>
        <taxon>Methanomicrobia</taxon>
        <taxon>Methanosarcinales</taxon>
        <taxon>Methanosarcinaceae</taxon>
        <taxon>Methanimicrococcus</taxon>
    </lineage>
</organism>
<sequence length="118" mass="12696">MFPGMGGGRGGMNPKKMQGMMKQLGIEMSEINNAEQVIIKTTDGDIIIDNPSISIMTAQGVDTYQINGDVRKAPKELVIPDEDVRLVCEQTGVSEEEAKKALEENNGDLAEAILSLSS</sequence>
<accession>A0A484F5M5</accession>
<dbReference type="Pfam" id="PF19026">
    <property type="entry name" value="UBA_HYPK"/>
    <property type="match status" value="1"/>
</dbReference>
<comment type="subunit">
    <text evidence="4">Homodimer. Interacts with the ribosome. Binds ribosomal RNA.</text>
</comment>
<feature type="domain" description="NAC-A/B" evidence="6">
    <location>
        <begin position="11"/>
        <end position="79"/>
    </location>
</feature>
<dbReference type="NCBIfam" id="TIGR00264">
    <property type="entry name" value="archaeal-type nascent polypeptide-associated complex protein"/>
    <property type="match status" value="1"/>
</dbReference>
<evidence type="ECO:0000256" key="4">
    <source>
        <dbReference type="HAMAP-Rule" id="MF_00814"/>
    </source>
</evidence>
<comment type="similarity">
    <text evidence="4">Belongs to the NAC-alpha family.</text>
</comment>
<dbReference type="InterPro" id="IPR044034">
    <property type="entry name" value="NAC-like_UBA"/>
</dbReference>
<dbReference type="Gene3D" id="2.20.70.30">
    <property type="entry name" value="Nascent polypeptide-associated complex domain"/>
    <property type="match status" value="1"/>
</dbReference>
<keyword evidence="3 4" id="KW-0653">Protein transport</keyword>
<keyword evidence="1 4" id="KW-0813">Transport</keyword>
<evidence type="ECO:0000313" key="7">
    <source>
        <dbReference type="EMBL" id="TDQ69549.1"/>
    </source>
</evidence>
<comment type="caution">
    <text evidence="7">The sequence shown here is derived from an EMBL/GenBank/DDBJ whole genome shotgun (WGS) entry which is preliminary data.</text>
</comment>
<dbReference type="Pfam" id="PF01849">
    <property type="entry name" value="NAC"/>
    <property type="match status" value="1"/>
</dbReference>
<dbReference type="GO" id="GO:0015031">
    <property type="term" value="P:protein transport"/>
    <property type="evidence" value="ECO:0007669"/>
    <property type="project" value="UniProtKB-UniRule"/>
</dbReference>
<dbReference type="GO" id="GO:0003723">
    <property type="term" value="F:RNA binding"/>
    <property type="evidence" value="ECO:0007669"/>
    <property type="project" value="UniProtKB-UniRule"/>
</dbReference>
<evidence type="ECO:0000256" key="3">
    <source>
        <dbReference type="ARBA" id="ARBA00022927"/>
    </source>
</evidence>
<dbReference type="PROSITE" id="PS51151">
    <property type="entry name" value="NAC_AB"/>
    <property type="match status" value="1"/>
</dbReference>
<dbReference type="OrthoDB" id="53273at2157"/>
<dbReference type="Gene3D" id="1.10.8.10">
    <property type="entry name" value="DNA helicase RuvA subunit, C-terminal domain"/>
    <property type="match status" value="1"/>
</dbReference>
<dbReference type="InterPro" id="IPR009060">
    <property type="entry name" value="UBA-like_sf"/>
</dbReference>
<evidence type="ECO:0000256" key="5">
    <source>
        <dbReference type="NCBIfam" id="TIGR00264"/>
    </source>
</evidence>
<dbReference type="AlphaFoldDB" id="A0A484F5M5"/>
<dbReference type="SMART" id="SM01407">
    <property type="entry name" value="NAC"/>
    <property type="match status" value="1"/>
</dbReference>
<comment type="function">
    <text evidence="4">Contacts the emerging nascent chain on the ribosome.</text>
</comment>
<dbReference type="SUPFAM" id="SSF46934">
    <property type="entry name" value="UBA-like"/>
    <property type="match status" value="1"/>
</dbReference>
<dbReference type="InterPro" id="IPR002715">
    <property type="entry name" value="Nas_poly-pep-assoc_cplx_dom"/>
</dbReference>
<dbReference type="InterPro" id="IPR005231">
    <property type="entry name" value="NAC_arc"/>
</dbReference>
<dbReference type="Proteomes" id="UP000294855">
    <property type="component" value="Unassembled WGS sequence"/>
</dbReference>
<evidence type="ECO:0000256" key="2">
    <source>
        <dbReference type="ARBA" id="ARBA00022884"/>
    </source>
</evidence>
<protein>
    <recommendedName>
        <fullName evidence="4 5">Nascent polypeptide-associated complex protein</fullName>
    </recommendedName>
</protein>
<evidence type="ECO:0000256" key="1">
    <source>
        <dbReference type="ARBA" id="ARBA00022448"/>
    </source>
</evidence>
<evidence type="ECO:0000259" key="6">
    <source>
        <dbReference type="PROSITE" id="PS51151"/>
    </source>
</evidence>
<dbReference type="HAMAP" id="MF_00814">
    <property type="entry name" value="NAC_arch"/>
    <property type="match status" value="1"/>
</dbReference>
<keyword evidence="8" id="KW-1185">Reference proteome</keyword>